<protein>
    <submittedName>
        <fullName evidence="3">Uncharacterized protein</fullName>
    </submittedName>
</protein>
<feature type="coiled-coil region" evidence="2">
    <location>
        <begin position="603"/>
        <end position="662"/>
    </location>
</feature>
<feature type="coiled-coil region" evidence="2">
    <location>
        <begin position="984"/>
        <end position="1011"/>
    </location>
</feature>
<feature type="coiled-coil region" evidence="2">
    <location>
        <begin position="775"/>
        <end position="816"/>
    </location>
</feature>
<dbReference type="EMBL" id="MPUH01000094">
    <property type="protein sequence ID" value="OMJ90820.1"/>
    <property type="molecule type" value="Genomic_DNA"/>
</dbReference>
<gene>
    <name evidence="3" type="ORF">SteCoe_6687</name>
</gene>
<dbReference type="OrthoDB" id="328025at2759"/>
<organism evidence="3 4">
    <name type="scientific">Stentor coeruleus</name>
    <dbReference type="NCBI Taxonomy" id="5963"/>
    <lineage>
        <taxon>Eukaryota</taxon>
        <taxon>Sar</taxon>
        <taxon>Alveolata</taxon>
        <taxon>Ciliophora</taxon>
        <taxon>Postciliodesmatophora</taxon>
        <taxon>Heterotrichea</taxon>
        <taxon>Heterotrichida</taxon>
        <taxon>Stentoridae</taxon>
        <taxon>Stentor</taxon>
    </lineage>
</organism>
<evidence type="ECO:0000313" key="3">
    <source>
        <dbReference type="EMBL" id="OMJ90820.1"/>
    </source>
</evidence>
<evidence type="ECO:0000256" key="1">
    <source>
        <dbReference type="ARBA" id="ARBA00023054"/>
    </source>
</evidence>
<dbReference type="Proteomes" id="UP000187209">
    <property type="component" value="Unassembled WGS sequence"/>
</dbReference>
<comment type="caution">
    <text evidence="3">The sequence shown here is derived from an EMBL/GenBank/DDBJ whole genome shotgun (WGS) entry which is preliminary data.</text>
</comment>
<evidence type="ECO:0000313" key="4">
    <source>
        <dbReference type="Proteomes" id="UP000187209"/>
    </source>
</evidence>
<keyword evidence="4" id="KW-1185">Reference proteome</keyword>
<dbReference type="PANTHER" id="PTHR23160:SF19">
    <property type="entry name" value="MYOSIN HEAVY CHAIN-RELATED PROTEIN"/>
    <property type="match status" value="1"/>
</dbReference>
<sequence>MRSTNYKLNENIEDIIQNMQSRIASLQNQHITFVSYCSNLIQSHCKNLQKEINSISLSRVSQQTLNKHIESLIFNYQAMTTSMGFSASTKGIQDALDQAQRRIVNLIKQPSESDIEKRVYLVFANLSEIVYRKTIRKQEGNSANQTMRSPRQNIIDHSGNAGKNFSYIMSENSKLKEKTMILEGRLSELEYLLNTKDKDIFSLTQSIEFARNSAKSSPDCKLSSISTSPLSSPIINDFKKKTALKVSSSLESGFNMEKFKQKLENLSNLLEKFAGFTTSIEENIVQHPELEYTLTRFMSAKKEIAFALKNIISNDDKKSDDSQDKSFSNEIIMLKSEICRLKAELNEKNEENIELSEQFASLANETKESHKEISISKQNLNKLEKENNELRLESIYIKSQIERLQKNNKILQESLGSRENTLKDFSALQAKYEEILSEKKSSLRPTLSMIFTSSYSILPKKKFKTILKIDIIQGLLIKSSQKVSQSNRIVRSSSFLNSPKSESEDFQALSKKMSIVIGEKNKVEEEFLLLKEKNISLQVENKNLMDKLYEAMEMCKILEEFMNKNHTNVLEVQVQSLISFFPVTSETNKGNIVGISQQEIFVLHEKLIEIENVLEMRKEENEELIDKNVKFEKLLEEKQSQIEDLQESNSKNMASVEKLKEELAKSLNSFNAISSLKSQLQEQVKFLNSSNDLVASQLKEKKKECEMLIEKLKEYQSLSFLSDDTYNWKTVIPDHITKVLNKFAEDYIGTQEYINSKLDNLTTKLISLISLGSSLKSYKQTLNSQEKDTNELIKEIKKLETERKKLLETRDKLITQCNSQSEEIISLKLEQEEKFQQKIEDSDYQIVMLQNQVKKLQTSELSLNKLLLSSTEKSSNLQNELQEKNAIIEQLTNELSQIKFKQSVSNHDPKEKYKDELYALKMKNIKLEQTIQDLSLNNEDLNKAKSSFASQLGKIDEERQYLERKNKDNEAQWGKEKESLQKSLDSFAKQLTGANLEIHNLKRKIEELQNSRNPDFSSPDEYKIHRAVEHDRQIWYLIESKDTHNYIWIEQLPFENTDEIKDPLPNLIKERASLQKLNSELCIENHKNKNIIYKIENLCKKEENQVIMGIINEGRNPDKPLGDDLFIRSFDKKNEPTQEFIRKPRSRGLKINTYKDPIDRKAMSEISDHEFPSNSIDSFKSNNEHITLQQVLNEKEEELFKKNDILRKNEISLHILKDQNTKNAKELEKFEHLKVLIAKLQLLNPSMNSECSSIMARIITLLELNKKNYKLTSKYS</sequence>
<feature type="coiled-coil region" evidence="2">
    <location>
        <begin position="874"/>
        <end position="944"/>
    </location>
</feature>
<reference evidence="3 4" key="1">
    <citation type="submission" date="2016-11" db="EMBL/GenBank/DDBJ databases">
        <title>The macronuclear genome of Stentor coeruleus: a giant cell with tiny introns.</title>
        <authorList>
            <person name="Slabodnick M."/>
            <person name="Ruby J.G."/>
            <person name="Reiff S.B."/>
            <person name="Swart E.C."/>
            <person name="Gosai S."/>
            <person name="Prabakaran S."/>
            <person name="Witkowska E."/>
            <person name="Larue G.E."/>
            <person name="Fisher S."/>
            <person name="Freeman R.M."/>
            <person name="Gunawardena J."/>
            <person name="Chu W."/>
            <person name="Stover N.A."/>
            <person name="Gregory B.D."/>
            <person name="Nowacki M."/>
            <person name="Derisi J."/>
            <person name="Roy S.W."/>
            <person name="Marshall W.F."/>
            <person name="Sood P."/>
        </authorList>
    </citation>
    <scope>NUCLEOTIDE SEQUENCE [LARGE SCALE GENOMIC DNA]</scope>
    <source>
        <strain evidence="3">WM001</strain>
    </source>
</reference>
<dbReference type="PANTHER" id="PTHR23160">
    <property type="entry name" value="SYNAPTONEMAL COMPLEX PROTEIN-RELATED"/>
    <property type="match status" value="1"/>
</dbReference>
<dbReference type="AlphaFoldDB" id="A0A1R2CPC1"/>
<accession>A0A1R2CPC1</accession>
<proteinExistence type="predicted"/>
<evidence type="ECO:0000256" key="2">
    <source>
        <dbReference type="SAM" id="Coils"/>
    </source>
</evidence>
<keyword evidence="1 2" id="KW-0175">Coiled coil</keyword>
<name>A0A1R2CPC1_9CILI</name>
<feature type="coiled-coil region" evidence="2">
    <location>
        <begin position="345"/>
        <end position="421"/>
    </location>
</feature>